<gene>
    <name evidence="2" type="ORF">KIH74_24145</name>
</gene>
<dbReference type="RefSeq" id="WP_214158413.1">
    <property type="nucleotide sequence ID" value="NZ_JAHBAY010000010.1"/>
</dbReference>
<feature type="domain" description="DUF1918" evidence="1">
    <location>
        <begin position="1"/>
        <end position="61"/>
    </location>
</feature>
<proteinExistence type="predicted"/>
<accession>A0ABS5TLU0</accession>
<dbReference type="EMBL" id="JAHBAY010000010">
    <property type="protein sequence ID" value="MBT0772056.1"/>
    <property type="molecule type" value="Genomic_DNA"/>
</dbReference>
<dbReference type="InterPro" id="IPR015035">
    <property type="entry name" value="DUF1918"/>
</dbReference>
<dbReference type="SUPFAM" id="SSF50118">
    <property type="entry name" value="Cell growth inhibitor/plasmid maintenance toxic component"/>
    <property type="match status" value="1"/>
</dbReference>
<dbReference type="Gene3D" id="2.30.30.440">
    <property type="entry name" value="Domain of unknown function DUF1918"/>
    <property type="match status" value="1"/>
</dbReference>
<reference evidence="2 3" key="1">
    <citation type="submission" date="2021-05" db="EMBL/GenBank/DDBJ databases">
        <title>Kineosporia and Streptomyces sp. nov. two new marine actinobacteria isolated from Coral.</title>
        <authorList>
            <person name="Buangrab K."/>
            <person name="Sutthacheep M."/>
            <person name="Yeemin T."/>
            <person name="Harunari E."/>
            <person name="Igarashi Y."/>
            <person name="Kanchanasin P."/>
            <person name="Tanasupawat S."/>
            <person name="Phongsopitanun W."/>
        </authorList>
    </citation>
    <scope>NUCLEOTIDE SEQUENCE [LARGE SCALE GENOMIC DNA]</scope>
    <source>
        <strain evidence="2 3">J2-2</strain>
    </source>
</reference>
<name>A0ABS5TLU0_9ACTN</name>
<evidence type="ECO:0000313" key="2">
    <source>
        <dbReference type="EMBL" id="MBT0772056.1"/>
    </source>
</evidence>
<evidence type="ECO:0000313" key="3">
    <source>
        <dbReference type="Proteomes" id="UP001197247"/>
    </source>
</evidence>
<dbReference type="Pfam" id="PF08940">
    <property type="entry name" value="DUF1918"/>
    <property type="match status" value="1"/>
</dbReference>
<sequence length="66" mass="7177">MQADTGDWLVVETGRPGKPGRERRYGQIVDILGPDGSPPYVVSWIDGEYSPMFLPGTGTRVLRTGA</sequence>
<organism evidence="2 3">
    <name type="scientific">Kineosporia corallincola</name>
    <dbReference type="NCBI Taxonomy" id="2835133"/>
    <lineage>
        <taxon>Bacteria</taxon>
        <taxon>Bacillati</taxon>
        <taxon>Actinomycetota</taxon>
        <taxon>Actinomycetes</taxon>
        <taxon>Kineosporiales</taxon>
        <taxon>Kineosporiaceae</taxon>
        <taxon>Kineosporia</taxon>
    </lineage>
</organism>
<dbReference type="Proteomes" id="UP001197247">
    <property type="component" value="Unassembled WGS sequence"/>
</dbReference>
<keyword evidence="3" id="KW-1185">Reference proteome</keyword>
<evidence type="ECO:0000259" key="1">
    <source>
        <dbReference type="Pfam" id="PF08940"/>
    </source>
</evidence>
<protein>
    <submittedName>
        <fullName evidence="2">DUF1918 domain-containing protein</fullName>
    </submittedName>
</protein>
<comment type="caution">
    <text evidence="2">The sequence shown here is derived from an EMBL/GenBank/DDBJ whole genome shotgun (WGS) entry which is preliminary data.</text>
</comment>